<proteinExistence type="inferred from homology"/>
<dbReference type="PANTHER" id="PTHR12856">
    <property type="entry name" value="TRANSCRIPTION INITIATION FACTOR IIH-RELATED"/>
    <property type="match status" value="1"/>
</dbReference>
<dbReference type="InterPro" id="IPR011993">
    <property type="entry name" value="PH-like_dom_sf"/>
</dbReference>
<dbReference type="AlphaFoldDB" id="A0A8K0TGP8"/>
<dbReference type="SUPFAM" id="SSF50729">
    <property type="entry name" value="PH domain-like"/>
    <property type="match status" value="1"/>
</dbReference>
<accession>A0A8K0TGP8</accession>
<dbReference type="GO" id="GO:0000439">
    <property type="term" value="C:transcription factor TFIIH core complex"/>
    <property type="evidence" value="ECO:0007669"/>
    <property type="project" value="InterPro"/>
</dbReference>
<dbReference type="Proteomes" id="UP000813385">
    <property type="component" value="Unassembled WGS sequence"/>
</dbReference>
<keyword evidence="5" id="KW-0804">Transcription</keyword>
<sequence>MATIPSARASFKKKDGVLTVSADQTRILWSSGAGDGPPTVSLALVNVANLQQTPPTNPKVILKIIEKAPGAAEPTNYMFTFTSAEARPEADAIKAVLSKLLQDVRSSDSTLPKPAASTSTPEPRGEGGKQVGSGSSSIAFATSANAKPAVPGWFDDAQLKSDIELQQSLMKADRSMHQTYMDARATKPESISDAAFNAQFWSTRTNLLRAHAIDMNQKRGAYNVLSTIKPRTEGEELKLSISVEQVQLIFSQHPLIKRLYDENVPKVPEAEFWSRFFLSKLSRTLRGDRVQDEKKEGIVRDPLFDNHDESENTEAFQSRIMSQSVPHIIDVEGNEENTGGVKSGNQKDVEMRPRKNVLIVKTLNSLSEKIMANVAPSDAVGPNPEDEDPTLRQIGLRDLRGDTQEQRVILNVKEQSRFFSKHEETRSANAVMFAKQRPSDVLLEVQTDVELLHTDKTNGINLHGAIGIIPDSDSDDDTPKVPHVGSRASRKAAENDVMEGVKRRRVEKYGTGSAATEVMGLPVDIAERCQLTHATTVEFLHQFWTAFLSGDPDRAPELGYLVESLKRSEERISAVAAEAEAARKSIIDNKTAEIKLKYKTTGIKDRSWHPKQVKGGQKAVVQMMRPISDALKKAQADYQKALAEEGIQQTSEV</sequence>
<feature type="region of interest" description="Disordered" evidence="7">
    <location>
        <begin position="471"/>
        <end position="498"/>
    </location>
</feature>
<keyword evidence="10" id="KW-1185">Reference proteome</keyword>
<dbReference type="Gene3D" id="2.30.29.30">
    <property type="entry name" value="Pleckstrin-homology domain (PH domain)/Phosphotyrosine-binding domain (PTB)"/>
    <property type="match status" value="1"/>
</dbReference>
<feature type="domain" description="BSD" evidence="8">
    <location>
        <begin position="233"/>
        <end position="284"/>
    </location>
</feature>
<evidence type="ECO:0000256" key="7">
    <source>
        <dbReference type="SAM" id="MobiDB-lite"/>
    </source>
</evidence>
<evidence type="ECO:0000256" key="1">
    <source>
        <dbReference type="ARBA" id="ARBA00004123"/>
    </source>
</evidence>
<comment type="similarity">
    <text evidence="2">Belongs to the TFB1 family.</text>
</comment>
<name>A0A8K0TGP8_9PEZI</name>
<keyword evidence="4" id="KW-0805">Transcription regulation</keyword>
<keyword evidence="3" id="KW-0677">Repeat</keyword>
<gene>
    <name evidence="9" type="ORF">B0T11DRAFT_336212</name>
</gene>
<dbReference type="OrthoDB" id="360521at2759"/>
<dbReference type="Pfam" id="PF08567">
    <property type="entry name" value="PH_TFIIH"/>
    <property type="match status" value="1"/>
</dbReference>
<evidence type="ECO:0000256" key="2">
    <source>
        <dbReference type="ARBA" id="ARBA00009448"/>
    </source>
</evidence>
<evidence type="ECO:0000259" key="8">
    <source>
        <dbReference type="PROSITE" id="PS50858"/>
    </source>
</evidence>
<dbReference type="InterPro" id="IPR013876">
    <property type="entry name" value="TFIIH_BTF_p62_N"/>
</dbReference>
<dbReference type="GO" id="GO:0006289">
    <property type="term" value="P:nucleotide-excision repair"/>
    <property type="evidence" value="ECO:0007669"/>
    <property type="project" value="InterPro"/>
</dbReference>
<dbReference type="SMART" id="SM00751">
    <property type="entry name" value="BSD"/>
    <property type="match status" value="2"/>
</dbReference>
<dbReference type="GO" id="GO:0006351">
    <property type="term" value="P:DNA-templated transcription"/>
    <property type="evidence" value="ECO:0007669"/>
    <property type="project" value="InterPro"/>
</dbReference>
<dbReference type="CDD" id="cd13229">
    <property type="entry name" value="PH_TFIIH"/>
    <property type="match status" value="1"/>
</dbReference>
<evidence type="ECO:0000256" key="6">
    <source>
        <dbReference type="ARBA" id="ARBA00023242"/>
    </source>
</evidence>
<feature type="region of interest" description="Disordered" evidence="7">
    <location>
        <begin position="107"/>
        <end position="136"/>
    </location>
</feature>
<dbReference type="InterPro" id="IPR027079">
    <property type="entry name" value="Tfb1/GTF2H1"/>
</dbReference>
<dbReference type="Pfam" id="PF03909">
    <property type="entry name" value="BSD"/>
    <property type="match status" value="2"/>
</dbReference>
<evidence type="ECO:0000256" key="3">
    <source>
        <dbReference type="ARBA" id="ARBA00022737"/>
    </source>
</evidence>
<evidence type="ECO:0000313" key="9">
    <source>
        <dbReference type="EMBL" id="KAH7366709.1"/>
    </source>
</evidence>
<dbReference type="PROSITE" id="PS50858">
    <property type="entry name" value="BSD"/>
    <property type="match status" value="1"/>
</dbReference>
<reference evidence="9" key="1">
    <citation type="journal article" date="2021" name="Nat. Commun.">
        <title>Genetic determinants of endophytism in the Arabidopsis root mycobiome.</title>
        <authorList>
            <person name="Mesny F."/>
            <person name="Miyauchi S."/>
            <person name="Thiergart T."/>
            <person name="Pickel B."/>
            <person name="Atanasova L."/>
            <person name="Karlsson M."/>
            <person name="Huettel B."/>
            <person name="Barry K.W."/>
            <person name="Haridas S."/>
            <person name="Chen C."/>
            <person name="Bauer D."/>
            <person name="Andreopoulos W."/>
            <person name="Pangilinan J."/>
            <person name="LaButti K."/>
            <person name="Riley R."/>
            <person name="Lipzen A."/>
            <person name="Clum A."/>
            <person name="Drula E."/>
            <person name="Henrissat B."/>
            <person name="Kohler A."/>
            <person name="Grigoriev I.V."/>
            <person name="Martin F.M."/>
            <person name="Hacquard S."/>
        </authorList>
    </citation>
    <scope>NUCLEOTIDE SEQUENCE</scope>
    <source>
        <strain evidence="9">MPI-CAGE-AT-0016</strain>
    </source>
</reference>
<comment type="caution">
    <text evidence="9">The sequence shown here is derived from an EMBL/GenBank/DDBJ whole genome shotgun (WGS) entry which is preliminary data.</text>
</comment>
<comment type="subcellular location">
    <subcellularLocation>
        <location evidence="1">Nucleus</location>
    </subcellularLocation>
</comment>
<evidence type="ECO:0000256" key="5">
    <source>
        <dbReference type="ARBA" id="ARBA00023163"/>
    </source>
</evidence>
<protein>
    <submittedName>
        <fullName evidence="9">TFIIH p62 subunit domain-containing protein</fullName>
    </submittedName>
</protein>
<keyword evidence="6" id="KW-0539">Nucleus</keyword>
<dbReference type="InterPro" id="IPR005607">
    <property type="entry name" value="BSD_dom"/>
</dbReference>
<dbReference type="EMBL" id="JAGPXD010000002">
    <property type="protein sequence ID" value="KAH7366709.1"/>
    <property type="molecule type" value="Genomic_DNA"/>
</dbReference>
<evidence type="ECO:0000256" key="4">
    <source>
        <dbReference type="ARBA" id="ARBA00023015"/>
    </source>
</evidence>
<evidence type="ECO:0000313" key="10">
    <source>
        <dbReference type="Proteomes" id="UP000813385"/>
    </source>
</evidence>
<organism evidence="9 10">
    <name type="scientific">Plectosphaerella cucumerina</name>
    <dbReference type="NCBI Taxonomy" id="40658"/>
    <lineage>
        <taxon>Eukaryota</taxon>
        <taxon>Fungi</taxon>
        <taxon>Dikarya</taxon>
        <taxon>Ascomycota</taxon>
        <taxon>Pezizomycotina</taxon>
        <taxon>Sordariomycetes</taxon>
        <taxon>Hypocreomycetidae</taxon>
        <taxon>Glomerellales</taxon>
        <taxon>Plectosphaerellaceae</taxon>
        <taxon>Plectosphaerella</taxon>
    </lineage>
</organism>